<dbReference type="AlphaFoldDB" id="A0A1D1XIM7"/>
<proteinExistence type="predicted"/>
<feature type="compositionally biased region" description="Pro residues" evidence="1">
    <location>
        <begin position="46"/>
        <end position="77"/>
    </location>
</feature>
<feature type="non-terminal residue" evidence="2">
    <location>
        <position position="1"/>
    </location>
</feature>
<feature type="compositionally biased region" description="Low complexity" evidence="1">
    <location>
        <begin position="103"/>
        <end position="129"/>
    </location>
</feature>
<dbReference type="EMBL" id="GDJX01025672">
    <property type="protein sequence ID" value="JAT42264.1"/>
    <property type="molecule type" value="Transcribed_RNA"/>
</dbReference>
<gene>
    <name evidence="2" type="ORF">g.277</name>
</gene>
<feature type="region of interest" description="Disordered" evidence="1">
    <location>
        <begin position="40"/>
        <end position="145"/>
    </location>
</feature>
<protein>
    <submittedName>
        <fullName evidence="2">Uncharacterized protein</fullName>
    </submittedName>
</protein>
<evidence type="ECO:0000256" key="1">
    <source>
        <dbReference type="SAM" id="MobiDB-lite"/>
    </source>
</evidence>
<organism evidence="2">
    <name type="scientific">Anthurium amnicola</name>
    <dbReference type="NCBI Taxonomy" id="1678845"/>
    <lineage>
        <taxon>Eukaryota</taxon>
        <taxon>Viridiplantae</taxon>
        <taxon>Streptophyta</taxon>
        <taxon>Embryophyta</taxon>
        <taxon>Tracheophyta</taxon>
        <taxon>Spermatophyta</taxon>
        <taxon>Magnoliopsida</taxon>
        <taxon>Liliopsida</taxon>
        <taxon>Araceae</taxon>
        <taxon>Pothoideae</taxon>
        <taxon>Potheae</taxon>
        <taxon>Anthurium</taxon>
    </lineage>
</organism>
<evidence type="ECO:0000313" key="2">
    <source>
        <dbReference type="EMBL" id="JAT42264.1"/>
    </source>
</evidence>
<name>A0A1D1XIM7_9ARAE</name>
<feature type="non-terminal residue" evidence="2">
    <location>
        <position position="145"/>
    </location>
</feature>
<reference evidence="2" key="1">
    <citation type="submission" date="2015-07" db="EMBL/GenBank/DDBJ databases">
        <title>Transcriptome Assembly of Anthurium amnicola.</title>
        <authorList>
            <person name="Suzuki J."/>
        </authorList>
    </citation>
    <scope>NUCLEOTIDE SEQUENCE</scope>
</reference>
<accession>A0A1D1XIM7</accession>
<sequence length="145" mass="15227">FRKIGGLIKISKISGVGCGVGDPNPHRTLPASYFLPPSLAALPGHLVPPGPPPVLAPRPLLPLLPPSSSAWPPPSSPSPSSLPRSHPRQAPPQVRLLHPLVVSPTSGSAASPTSLTSPSPTSRCRSPTAERPPRGRGRERERERE</sequence>
<feature type="compositionally biased region" description="Basic and acidic residues" evidence="1">
    <location>
        <begin position="131"/>
        <end position="145"/>
    </location>
</feature>